<dbReference type="InterPro" id="IPR026961">
    <property type="entry name" value="PGG_dom"/>
</dbReference>
<evidence type="ECO:0000256" key="4">
    <source>
        <dbReference type="ARBA" id="ARBA00022989"/>
    </source>
</evidence>
<evidence type="ECO:0000256" key="7">
    <source>
        <dbReference type="PROSITE-ProRule" id="PRU00023"/>
    </source>
</evidence>
<feature type="compositionally biased region" description="Polar residues" evidence="8">
    <location>
        <begin position="355"/>
        <end position="364"/>
    </location>
</feature>
<feature type="repeat" description="ANK" evidence="7">
    <location>
        <begin position="105"/>
        <end position="138"/>
    </location>
</feature>
<dbReference type="InterPro" id="IPR036770">
    <property type="entry name" value="Ankyrin_rpt-contain_sf"/>
</dbReference>
<keyword evidence="6 9" id="KW-0472">Membrane</keyword>
<dbReference type="PROSITE" id="PS50088">
    <property type="entry name" value="ANK_REPEAT"/>
    <property type="match status" value="2"/>
</dbReference>
<reference evidence="11" key="1">
    <citation type="submission" date="2019-08" db="EMBL/GenBank/DDBJ databases">
        <title>Reference gene set and small RNA set construction with multiple tissues from Davidia involucrata Baill.</title>
        <authorList>
            <person name="Yang H."/>
            <person name="Zhou C."/>
            <person name="Li G."/>
            <person name="Wang J."/>
            <person name="Gao P."/>
            <person name="Wang M."/>
            <person name="Wang R."/>
            <person name="Zhao Y."/>
        </authorList>
    </citation>
    <scope>NUCLEOTIDE SEQUENCE</scope>
    <source>
        <tissue evidence="11">Mixed with DoveR01_LX</tissue>
    </source>
</reference>
<organism evidence="11">
    <name type="scientific">Davidia involucrata</name>
    <name type="common">Dove tree</name>
    <dbReference type="NCBI Taxonomy" id="16924"/>
    <lineage>
        <taxon>Eukaryota</taxon>
        <taxon>Viridiplantae</taxon>
        <taxon>Streptophyta</taxon>
        <taxon>Embryophyta</taxon>
        <taxon>Tracheophyta</taxon>
        <taxon>Spermatophyta</taxon>
        <taxon>Magnoliopsida</taxon>
        <taxon>eudicotyledons</taxon>
        <taxon>Gunneridae</taxon>
        <taxon>Pentapetalae</taxon>
        <taxon>asterids</taxon>
        <taxon>Cornales</taxon>
        <taxon>Nyssaceae</taxon>
        <taxon>Davidia</taxon>
    </lineage>
</organism>
<feature type="domain" description="PGG" evidence="10">
    <location>
        <begin position="179"/>
        <end position="290"/>
    </location>
</feature>
<evidence type="ECO:0000256" key="8">
    <source>
        <dbReference type="SAM" id="MobiDB-lite"/>
    </source>
</evidence>
<feature type="transmembrane region" description="Helical" evidence="9">
    <location>
        <begin position="299"/>
        <end position="320"/>
    </location>
</feature>
<dbReference type="Pfam" id="PF13962">
    <property type="entry name" value="PGG"/>
    <property type="match status" value="1"/>
</dbReference>
<evidence type="ECO:0000256" key="3">
    <source>
        <dbReference type="ARBA" id="ARBA00022737"/>
    </source>
</evidence>
<name>A0A5B7B2I0_DAVIN</name>
<dbReference type="Gene3D" id="1.25.40.20">
    <property type="entry name" value="Ankyrin repeat-containing domain"/>
    <property type="match status" value="1"/>
</dbReference>
<accession>A0A5B7B2I0</accession>
<dbReference type="PROSITE" id="PS50297">
    <property type="entry name" value="ANK_REP_REGION"/>
    <property type="match status" value="2"/>
</dbReference>
<feature type="transmembrane region" description="Helical" evidence="9">
    <location>
        <begin position="235"/>
        <end position="255"/>
    </location>
</feature>
<evidence type="ECO:0000256" key="1">
    <source>
        <dbReference type="ARBA" id="ARBA00004141"/>
    </source>
</evidence>
<dbReference type="SMART" id="SM00248">
    <property type="entry name" value="ANK"/>
    <property type="match status" value="4"/>
</dbReference>
<protein>
    <recommendedName>
        <fullName evidence="10">PGG domain-containing protein</fullName>
    </recommendedName>
</protein>
<feature type="transmembrane region" description="Helical" evidence="9">
    <location>
        <begin position="267"/>
        <end position="287"/>
    </location>
</feature>
<dbReference type="Pfam" id="PF12796">
    <property type="entry name" value="Ank_2"/>
    <property type="match status" value="2"/>
</dbReference>
<evidence type="ECO:0000256" key="2">
    <source>
        <dbReference type="ARBA" id="ARBA00022692"/>
    </source>
</evidence>
<evidence type="ECO:0000259" key="10">
    <source>
        <dbReference type="Pfam" id="PF13962"/>
    </source>
</evidence>
<comment type="subcellular location">
    <subcellularLocation>
        <location evidence="1">Membrane</location>
        <topology evidence="1">Multi-pass membrane protein</topology>
    </subcellularLocation>
</comment>
<dbReference type="PANTHER" id="PTHR24186:SF37">
    <property type="entry name" value="PGG DOMAIN-CONTAINING PROTEIN"/>
    <property type="match status" value="1"/>
</dbReference>
<dbReference type="GO" id="GO:0005886">
    <property type="term" value="C:plasma membrane"/>
    <property type="evidence" value="ECO:0007669"/>
    <property type="project" value="TreeGrafter"/>
</dbReference>
<feature type="region of interest" description="Disordered" evidence="8">
    <location>
        <begin position="343"/>
        <end position="364"/>
    </location>
</feature>
<keyword evidence="5 7" id="KW-0040">ANK repeat</keyword>
<keyword evidence="4 9" id="KW-1133">Transmembrane helix</keyword>
<dbReference type="SUPFAM" id="SSF48403">
    <property type="entry name" value="Ankyrin repeat"/>
    <property type="match status" value="1"/>
</dbReference>
<feature type="repeat" description="ANK" evidence="7">
    <location>
        <begin position="35"/>
        <end position="59"/>
    </location>
</feature>
<keyword evidence="2 9" id="KW-0812">Transmembrane</keyword>
<dbReference type="PANTHER" id="PTHR24186">
    <property type="entry name" value="PROTEIN PHOSPHATASE 1 REGULATORY SUBUNIT"/>
    <property type="match status" value="1"/>
</dbReference>
<dbReference type="EMBL" id="GHES01031739">
    <property type="protein sequence ID" value="MPA62298.1"/>
    <property type="molecule type" value="Transcribed_RNA"/>
</dbReference>
<proteinExistence type="predicted"/>
<dbReference type="InterPro" id="IPR002110">
    <property type="entry name" value="Ankyrin_rpt"/>
</dbReference>
<evidence type="ECO:0000256" key="6">
    <source>
        <dbReference type="ARBA" id="ARBA00023136"/>
    </source>
</evidence>
<evidence type="ECO:0000313" key="11">
    <source>
        <dbReference type="EMBL" id="MPA62298.1"/>
    </source>
</evidence>
<evidence type="ECO:0000256" key="5">
    <source>
        <dbReference type="ARBA" id="ARBA00023043"/>
    </source>
</evidence>
<dbReference type="AlphaFoldDB" id="A0A5B7B2I0"/>
<keyword evidence="3" id="KW-0677">Repeat</keyword>
<sequence>MDPTPLHSASANGEVERVKELVLANPEMCRARDGDGRNPLHLAAIRGHVNVLKELIGVGRVAARDTVDRGETILHLCVKHNRLEALELLVKTLRDPQILNSKDDDGNTILHLAVADRKTQIVNYLLTSTRVDVNASNKKGFTALDIYAQSQGLDIGESLKEVGALRGRDIASKDLSQGEWLAKKRDAIMVVASLIATMAFQAGVNPPGGVWQDDSPVHRAGEAVMAYNYPDSYPYFLRANTIGFVASLSTILLLISGLPFKRRTFMWILMVIMWVTITSMALTYSFSVVVVTPKKDRKALTYVIAIGVIVWCAVMALLLLGHTIRLIDWWLKSRGIVMWPRPPRRSSKSVDSNEDQQPLQIQLT</sequence>
<evidence type="ECO:0000256" key="9">
    <source>
        <dbReference type="SAM" id="Phobius"/>
    </source>
</evidence>
<gene>
    <name evidence="11" type="ORF">Din_031739</name>
</gene>
<feature type="transmembrane region" description="Helical" evidence="9">
    <location>
        <begin position="187"/>
        <end position="204"/>
    </location>
</feature>